<keyword evidence="8" id="KW-1133">Transmembrane helix</keyword>
<dbReference type="EnsemblPlants" id="MELO3C030319.2.1">
    <property type="protein sequence ID" value="MELO3C030319.2.1"/>
    <property type="gene ID" value="MELO3C030319.2"/>
</dbReference>
<dbReference type="GO" id="GO:0005634">
    <property type="term" value="C:nucleus"/>
    <property type="evidence" value="ECO:0007669"/>
    <property type="project" value="UniProtKB-SubCell"/>
</dbReference>
<proteinExistence type="predicted"/>
<feature type="modified residue" description="Phosphohistidine" evidence="6">
    <location>
        <position position="127"/>
    </location>
</feature>
<dbReference type="Gramene" id="MELO3C030319.2.1">
    <property type="protein sequence ID" value="MELO3C030319.2.1"/>
    <property type="gene ID" value="MELO3C030319.2"/>
</dbReference>
<keyword evidence="8" id="KW-0812">Transmembrane</keyword>
<keyword evidence="1" id="KW-0963">Cytoplasm</keyword>
<feature type="domain" description="HPt" evidence="9">
    <location>
        <begin position="86"/>
        <end position="188"/>
    </location>
</feature>
<dbReference type="FunFam" id="1.20.120.160:FF:000001">
    <property type="entry name" value="Histidine-containing phosphotransfer protein 1"/>
    <property type="match status" value="1"/>
</dbReference>
<dbReference type="PROSITE" id="PS50894">
    <property type="entry name" value="HPT"/>
    <property type="match status" value="1"/>
</dbReference>
<dbReference type="InterPro" id="IPR036641">
    <property type="entry name" value="HPT_dom_sf"/>
</dbReference>
<keyword evidence="8" id="KW-0472">Membrane</keyword>
<dbReference type="InterPro" id="IPR008207">
    <property type="entry name" value="Sig_transdc_His_kin_Hpt_dom"/>
</dbReference>
<dbReference type="InterPro" id="IPR045871">
    <property type="entry name" value="AHP1-5/YPD1"/>
</dbReference>
<organism evidence="10">
    <name type="scientific">Cucumis melo</name>
    <name type="common">Muskmelon</name>
    <dbReference type="NCBI Taxonomy" id="3656"/>
    <lineage>
        <taxon>Eukaryota</taxon>
        <taxon>Viridiplantae</taxon>
        <taxon>Streptophyta</taxon>
        <taxon>Embryophyta</taxon>
        <taxon>Tracheophyta</taxon>
        <taxon>Spermatophyta</taxon>
        <taxon>Magnoliopsida</taxon>
        <taxon>eudicotyledons</taxon>
        <taxon>Gunneridae</taxon>
        <taxon>Pentapetalae</taxon>
        <taxon>rosids</taxon>
        <taxon>fabids</taxon>
        <taxon>Cucurbitales</taxon>
        <taxon>Cucurbitaceae</taxon>
        <taxon>Benincaseae</taxon>
        <taxon>Cucumis</taxon>
    </lineage>
</organism>
<dbReference type="GO" id="GO:0009927">
    <property type="term" value="F:histidine phosphotransfer kinase activity"/>
    <property type="evidence" value="ECO:0007669"/>
    <property type="project" value="UniProtKB-UniRule"/>
</dbReference>
<evidence type="ECO:0000256" key="1">
    <source>
        <dbReference type="ARBA" id="ARBA00022490"/>
    </source>
</evidence>
<keyword evidence="6" id="KW-0597">Phosphoprotein</keyword>
<evidence type="ECO:0000313" key="10">
    <source>
        <dbReference type="EnsemblPlants" id="MELO3C030319.2.1"/>
    </source>
</evidence>
<dbReference type="AlphaFoldDB" id="A0A9I9E8N1"/>
<evidence type="ECO:0000256" key="5">
    <source>
        <dbReference type="ARBA" id="ARBA00023242"/>
    </source>
</evidence>
<dbReference type="PANTHER" id="PTHR28242:SF51">
    <property type="entry name" value="HISTIDINE-CONTAINING PHOSPHOTRANSFER PROTEIN"/>
    <property type="match status" value="1"/>
</dbReference>
<dbReference type="Pfam" id="PF01627">
    <property type="entry name" value="Hpt"/>
    <property type="match status" value="1"/>
</dbReference>
<keyword evidence="2 7" id="KW-0932">Cytokinin signaling pathway</keyword>
<dbReference type="Gene3D" id="1.20.120.160">
    <property type="entry name" value="HPT domain"/>
    <property type="match status" value="1"/>
</dbReference>
<evidence type="ECO:0000256" key="8">
    <source>
        <dbReference type="SAM" id="Phobius"/>
    </source>
</evidence>
<dbReference type="SUPFAM" id="SSF47226">
    <property type="entry name" value="Histidine-containing phosphotransfer domain, HPT domain"/>
    <property type="match status" value="1"/>
</dbReference>
<keyword evidence="3" id="KW-0007">Acetylation</keyword>
<evidence type="ECO:0000256" key="7">
    <source>
        <dbReference type="RuleBase" id="RU369004"/>
    </source>
</evidence>
<evidence type="ECO:0000256" key="3">
    <source>
        <dbReference type="ARBA" id="ARBA00022990"/>
    </source>
</evidence>
<evidence type="ECO:0000259" key="9">
    <source>
        <dbReference type="PROSITE" id="PS50894"/>
    </source>
</evidence>
<name>A0A9I9E8N1_CUCME</name>
<evidence type="ECO:0000256" key="4">
    <source>
        <dbReference type="ARBA" id="ARBA00023012"/>
    </source>
</evidence>
<comment type="function">
    <text evidence="7">Functions as a two-component phosphorelay mediators between cytokinin sensor histidine kinases and response regulators (B-type ARRs). Plays an important role in propagating cytokinin signal transduction.</text>
</comment>
<dbReference type="GO" id="GO:0043424">
    <property type="term" value="F:protein histidine kinase binding"/>
    <property type="evidence" value="ECO:0007669"/>
    <property type="project" value="UniProtKB-UniRule"/>
</dbReference>
<comment type="subcellular location">
    <subcellularLocation>
        <location evidence="7">Cytoplasm</location>
        <location evidence="7">Cytosol</location>
    </subcellularLocation>
    <subcellularLocation>
        <location evidence="7">Nucleus</location>
    </subcellularLocation>
</comment>
<comment type="domain">
    <text evidence="7">Histidine-containing phosphotransfer domain (HPt) contains an active histidine that mediates the phosphotransfer.</text>
</comment>
<sequence length="191" mass="22530">MDSNLLHRQVAYTKRCFFEQVYFQIQEVLSLFLCFLMVLLYSKQYKLYFALSILENPWFIVFRTVHKGYLDRDQFTQLEELQDDTNPNFAEEIVSLFYNDSARLIRSIEQTLASKPTDFEKLDNYMHQFKGSSSSIGANRVTDACSQFREYCLAGNLEGCMRSFQQVKQEHEILKKKLDTYFQLVRQAGKG</sequence>
<reference evidence="10" key="1">
    <citation type="submission" date="2023-03" db="UniProtKB">
        <authorList>
            <consortium name="EnsemblPlants"/>
        </authorList>
    </citation>
    <scope>IDENTIFICATION</scope>
</reference>
<dbReference type="PANTHER" id="PTHR28242">
    <property type="entry name" value="PHOSPHORELAY INTERMEDIATE PROTEIN YPD1"/>
    <property type="match status" value="1"/>
</dbReference>
<dbReference type="GO" id="GO:0000160">
    <property type="term" value="P:phosphorelay signal transduction system"/>
    <property type="evidence" value="ECO:0007669"/>
    <property type="project" value="UniProtKB-UniRule"/>
</dbReference>
<feature type="transmembrane region" description="Helical" evidence="8">
    <location>
        <begin position="21"/>
        <end position="41"/>
    </location>
</feature>
<accession>A0A9I9E8N1</accession>
<evidence type="ECO:0000256" key="2">
    <source>
        <dbReference type="ARBA" id="ARBA00022864"/>
    </source>
</evidence>
<dbReference type="GO" id="GO:0005829">
    <property type="term" value="C:cytosol"/>
    <property type="evidence" value="ECO:0007669"/>
    <property type="project" value="UniProtKB-SubCell"/>
</dbReference>
<keyword evidence="5" id="KW-0539">Nucleus</keyword>
<keyword evidence="4 7" id="KW-0902">Two-component regulatory system</keyword>
<evidence type="ECO:0000256" key="6">
    <source>
        <dbReference type="PROSITE-ProRule" id="PRU00110"/>
    </source>
</evidence>
<protein>
    <recommendedName>
        <fullName evidence="7">Histidine-containing phosphotransfer protein</fullName>
    </recommendedName>
</protein>
<dbReference type="GO" id="GO:0009736">
    <property type="term" value="P:cytokinin-activated signaling pathway"/>
    <property type="evidence" value="ECO:0007669"/>
    <property type="project" value="UniProtKB-KW"/>
</dbReference>